<dbReference type="Pfam" id="PF00067">
    <property type="entry name" value="p450"/>
    <property type="match status" value="1"/>
</dbReference>
<dbReference type="Proteomes" id="UP000587527">
    <property type="component" value="Unassembled WGS sequence"/>
</dbReference>
<name>A0A841BTE1_9ACTN</name>
<comment type="similarity">
    <text evidence="1 7">Belongs to the cytochrome P450 family.</text>
</comment>
<dbReference type="AlphaFoldDB" id="A0A841BTE1"/>
<dbReference type="GO" id="GO:0017000">
    <property type="term" value="P:antibiotic biosynthetic process"/>
    <property type="evidence" value="ECO:0007669"/>
    <property type="project" value="UniProtKB-ARBA"/>
</dbReference>
<dbReference type="PROSITE" id="PS00086">
    <property type="entry name" value="CYTOCHROME_P450"/>
    <property type="match status" value="1"/>
</dbReference>
<dbReference type="GO" id="GO:0016705">
    <property type="term" value="F:oxidoreductase activity, acting on paired donors, with incorporation or reduction of molecular oxygen"/>
    <property type="evidence" value="ECO:0007669"/>
    <property type="project" value="InterPro"/>
</dbReference>
<keyword evidence="3 7" id="KW-0479">Metal-binding</keyword>
<dbReference type="InterPro" id="IPR036396">
    <property type="entry name" value="Cyt_P450_sf"/>
</dbReference>
<evidence type="ECO:0000256" key="4">
    <source>
        <dbReference type="ARBA" id="ARBA00023002"/>
    </source>
</evidence>
<dbReference type="EC" id="1.14.15.11" evidence="8"/>
<dbReference type="RefSeq" id="WP_184837164.1">
    <property type="nucleotide sequence ID" value="NZ_JACHMN010000002.1"/>
</dbReference>
<organism evidence="8 9">
    <name type="scientific">Allocatelliglobosispora scoriae</name>
    <dbReference type="NCBI Taxonomy" id="643052"/>
    <lineage>
        <taxon>Bacteria</taxon>
        <taxon>Bacillati</taxon>
        <taxon>Actinomycetota</taxon>
        <taxon>Actinomycetes</taxon>
        <taxon>Micromonosporales</taxon>
        <taxon>Micromonosporaceae</taxon>
        <taxon>Allocatelliglobosispora</taxon>
    </lineage>
</organism>
<dbReference type="GO" id="GO:0005506">
    <property type="term" value="F:iron ion binding"/>
    <property type="evidence" value="ECO:0007669"/>
    <property type="project" value="InterPro"/>
</dbReference>
<accession>A0A841BTE1</accession>
<evidence type="ECO:0000256" key="2">
    <source>
        <dbReference type="ARBA" id="ARBA00022617"/>
    </source>
</evidence>
<dbReference type="InterPro" id="IPR017972">
    <property type="entry name" value="Cyt_P450_CS"/>
</dbReference>
<evidence type="ECO:0000256" key="3">
    <source>
        <dbReference type="ARBA" id="ARBA00022723"/>
    </source>
</evidence>
<dbReference type="PRINTS" id="PR00385">
    <property type="entry name" value="P450"/>
</dbReference>
<comment type="caution">
    <text evidence="8">The sequence shown here is derived from an EMBL/GenBank/DDBJ whole genome shotgun (WGS) entry which is preliminary data.</text>
</comment>
<dbReference type="EMBL" id="JACHMN010000002">
    <property type="protein sequence ID" value="MBB5870061.1"/>
    <property type="molecule type" value="Genomic_DNA"/>
</dbReference>
<keyword evidence="4 7" id="KW-0560">Oxidoreductase</keyword>
<dbReference type="SUPFAM" id="SSF48264">
    <property type="entry name" value="Cytochrome P450"/>
    <property type="match status" value="1"/>
</dbReference>
<proteinExistence type="inferred from homology"/>
<reference evidence="8 9" key="1">
    <citation type="submission" date="2020-08" db="EMBL/GenBank/DDBJ databases">
        <title>Sequencing the genomes of 1000 actinobacteria strains.</title>
        <authorList>
            <person name="Klenk H.-P."/>
        </authorList>
    </citation>
    <scope>NUCLEOTIDE SEQUENCE [LARGE SCALE GENOMIC DNA]</scope>
    <source>
        <strain evidence="8 9">DSM 45362</strain>
    </source>
</reference>
<sequence>MTEELMDYPLARECYYRPSARTAQLREAGPISRVRLYDGRSTWMVTGPAEARALLADPRVSNRSDFPDYPVMDPKLLQMRATREMAREVEEGGFAGALFGIDPPEHTRQRQMLVPKFTVRRVAVLRPELESIVDEQLDVLLAQGSPGDLVSAFSAPVPMRAVCAYLGVPYAEREEFEPIVRQLFDPAMADVAVERLNAYLGKLVISKEQNPGSGGLIDDLIAKHVTAGELDHTELIAFAQAILVAGTVTTSSLLALGTIALLDNPGQYATLVEDPDLIPGAVEEILRYVSLVEQLARVATEDIEIAGEVIKAGDGMLISFAGANLDPSVTTHPQELDVTRPPTHHLAFSHGIHHCLGRNLARLELEIAFRGLVTRFPTLRLAMPASQIPTYVDGDVQRVACLPVSW</sequence>
<evidence type="ECO:0000256" key="6">
    <source>
        <dbReference type="ARBA" id="ARBA00023033"/>
    </source>
</evidence>
<evidence type="ECO:0000256" key="5">
    <source>
        <dbReference type="ARBA" id="ARBA00023004"/>
    </source>
</evidence>
<dbReference type="FunFam" id="1.10.630.10:FF:000018">
    <property type="entry name" value="Cytochrome P450 monooxygenase"/>
    <property type="match status" value="1"/>
</dbReference>
<keyword evidence="2 7" id="KW-0349">Heme</keyword>
<evidence type="ECO:0000256" key="7">
    <source>
        <dbReference type="RuleBase" id="RU000461"/>
    </source>
</evidence>
<gene>
    <name evidence="8" type="ORF">F4553_003440</name>
</gene>
<evidence type="ECO:0000313" key="9">
    <source>
        <dbReference type="Proteomes" id="UP000587527"/>
    </source>
</evidence>
<dbReference type="PANTHER" id="PTHR46696">
    <property type="entry name" value="P450, PUTATIVE (EUROFUNG)-RELATED"/>
    <property type="match status" value="1"/>
</dbReference>
<dbReference type="GO" id="GO:0020037">
    <property type="term" value="F:heme binding"/>
    <property type="evidence" value="ECO:0007669"/>
    <property type="project" value="InterPro"/>
</dbReference>
<keyword evidence="9" id="KW-1185">Reference proteome</keyword>
<dbReference type="Gene3D" id="1.10.630.10">
    <property type="entry name" value="Cytochrome P450"/>
    <property type="match status" value="1"/>
</dbReference>
<dbReference type="CDD" id="cd11030">
    <property type="entry name" value="CYP105-like"/>
    <property type="match status" value="1"/>
</dbReference>
<dbReference type="PRINTS" id="PR00359">
    <property type="entry name" value="BP450"/>
</dbReference>
<evidence type="ECO:0000313" key="8">
    <source>
        <dbReference type="EMBL" id="MBB5870061.1"/>
    </source>
</evidence>
<protein>
    <submittedName>
        <fullName evidence="8">Pentalenic acid synthase</fullName>
        <ecNumber evidence="8">1.14.15.11</ecNumber>
    </submittedName>
</protein>
<keyword evidence="5 7" id="KW-0408">Iron</keyword>
<dbReference type="InterPro" id="IPR001128">
    <property type="entry name" value="Cyt_P450"/>
</dbReference>
<keyword evidence="6 7" id="KW-0503">Monooxygenase</keyword>
<evidence type="ECO:0000256" key="1">
    <source>
        <dbReference type="ARBA" id="ARBA00010617"/>
    </source>
</evidence>
<dbReference type="InterPro" id="IPR002397">
    <property type="entry name" value="Cyt_P450_B"/>
</dbReference>
<dbReference type="GO" id="GO:0004497">
    <property type="term" value="F:monooxygenase activity"/>
    <property type="evidence" value="ECO:0007669"/>
    <property type="project" value="UniProtKB-KW"/>
</dbReference>
<dbReference type="PANTHER" id="PTHR46696:SF1">
    <property type="entry name" value="CYTOCHROME P450 YJIB-RELATED"/>
    <property type="match status" value="1"/>
</dbReference>